<protein>
    <submittedName>
        <fullName evidence="2">Polysaccharide pyruvyl transferase family protein</fullName>
    </submittedName>
</protein>
<dbReference type="EMBL" id="WHSC02000009">
    <property type="protein sequence ID" value="MDO6123667.1"/>
    <property type="molecule type" value="Genomic_DNA"/>
</dbReference>
<accession>A0ABT8XIV0</accession>
<dbReference type="RefSeq" id="WP_244759599.1">
    <property type="nucleotide sequence ID" value="NZ_JALJCJ010000001.1"/>
</dbReference>
<gene>
    <name evidence="2" type="ORF">GB928_020950</name>
</gene>
<evidence type="ECO:0000313" key="2">
    <source>
        <dbReference type="EMBL" id="MDO6123667.1"/>
    </source>
</evidence>
<evidence type="ECO:0000259" key="1">
    <source>
        <dbReference type="Pfam" id="PF04230"/>
    </source>
</evidence>
<organism evidence="2 3">
    <name type="scientific">Shinella curvata</name>
    <dbReference type="NCBI Taxonomy" id="1817964"/>
    <lineage>
        <taxon>Bacteria</taxon>
        <taxon>Pseudomonadati</taxon>
        <taxon>Pseudomonadota</taxon>
        <taxon>Alphaproteobacteria</taxon>
        <taxon>Hyphomicrobiales</taxon>
        <taxon>Rhizobiaceae</taxon>
        <taxon>Shinella</taxon>
    </lineage>
</organism>
<dbReference type="PANTHER" id="PTHR36836:SF1">
    <property type="entry name" value="COLANIC ACID BIOSYNTHESIS PROTEIN WCAK"/>
    <property type="match status" value="1"/>
</dbReference>
<proteinExistence type="predicted"/>
<comment type="caution">
    <text evidence="2">The sequence shown here is derived from an EMBL/GenBank/DDBJ whole genome shotgun (WGS) entry which is preliminary data.</text>
</comment>
<feature type="domain" description="Polysaccharide pyruvyl transferase" evidence="1">
    <location>
        <begin position="14"/>
        <end position="266"/>
    </location>
</feature>
<name>A0ABT8XIV0_9HYPH</name>
<dbReference type="InterPro" id="IPR007345">
    <property type="entry name" value="Polysacch_pyruvyl_Trfase"/>
</dbReference>
<dbReference type="Proteomes" id="UP001177080">
    <property type="component" value="Unassembled WGS sequence"/>
</dbReference>
<keyword evidence="2" id="KW-0808">Transferase</keyword>
<reference evidence="2" key="1">
    <citation type="submission" date="2022-04" db="EMBL/GenBank/DDBJ databases">
        <title>Shinella lacus sp. nov., a novel member of the genus Shinella from water.</title>
        <authorList>
            <person name="Deng Y."/>
        </authorList>
    </citation>
    <scope>NUCLEOTIDE SEQUENCE</scope>
    <source>
        <strain evidence="2">JCM 31239</strain>
    </source>
</reference>
<sequence>MNIAIYDTSIASPNVGDQIIMDAVNREIEAMFPDAFVERIPSHDRVSVRGRRILKHADYVIAGGANLLFSHWTRQRHWKMGWRDLPRMKNKLVLLGTGWAAYADPPDFLTARIYRSLLCDNAHQSVRDAYSARYLSAAGIKNVVNTGCPTLWQLTPAHLATVPQNKARDVVATLTDYAPAPHEDRLMLETLKRQYRNVHVWIQGKQDKAYLNSLGVTGLREVAPHLSAYDALLRCEDDLDFVGTRLHAGIRALQSGRRSIIVSVDNRAREMGRDFSLPIIERSDISKLQDLIESAMPVAITLPQEQIDLFRTQFSRR</sequence>
<dbReference type="PANTHER" id="PTHR36836">
    <property type="entry name" value="COLANIC ACID BIOSYNTHESIS PROTEIN WCAK"/>
    <property type="match status" value="1"/>
</dbReference>
<keyword evidence="3" id="KW-1185">Reference proteome</keyword>
<evidence type="ECO:0000313" key="3">
    <source>
        <dbReference type="Proteomes" id="UP001177080"/>
    </source>
</evidence>
<dbReference type="GO" id="GO:0016740">
    <property type="term" value="F:transferase activity"/>
    <property type="evidence" value="ECO:0007669"/>
    <property type="project" value="UniProtKB-KW"/>
</dbReference>
<dbReference type="Pfam" id="PF04230">
    <property type="entry name" value="PS_pyruv_trans"/>
    <property type="match status" value="1"/>
</dbReference>